<dbReference type="GO" id="GO:0045259">
    <property type="term" value="C:proton-transporting ATP synthase complex"/>
    <property type="evidence" value="ECO:0007669"/>
    <property type="project" value="UniProtKB-KW"/>
</dbReference>
<keyword evidence="5 12" id="KW-0138">CF(0)</keyword>
<dbReference type="Pfam" id="PF00895">
    <property type="entry name" value="ATP-synt_8"/>
    <property type="match status" value="1"/>
</dbReference>
<sequence>MPQMAPLWWMGSLIFMLLSLIILFQILYYAAVISAPGKFDDKFSFFNFWPI</sequence>
<name>A0A3Q8CCA2_LIPBO</name>
<evidence type="ECO:0000256" key="4">
    <source>
        <dbReference type="ARBA" id="ARBA00022448"/>
    </source>
</evidence>
<proteinExistence type="inferred from homology"/>
<evidence type="ECO:0000256" key="12">
    <source>
        <dbReference type="RuleBase" id="RU003661"/>
    </source>
</evidence>
<keyword evidence="4 12" id="KW-0813">Transport</keyword>
<evidence type="ECO:0000256" key="11">
    <source>
        <dbReference type="ARBA" id="ARBA00023136"/>
    </source>
</evidence>
<comment type="similarity">
    <text evidence="2 12">Belongs to the ATPase protein 8 family.</text>
</comment>
<evidence type="ECO:0000256" key="3">
    <source>
        <dbReference type="ARBA" id="ARBA00011291"/>
    </source>
</evidence>
<dbReference type="EMBL" id="KY656894">
    <property type="protein sequence ID" value="ATU74582.1"/>
    <property type="molecule type" value="Genomic_DNA"/>
</dbReference>
<organism evidence="15">
    <name type="scientific">Liposcelis bostrychophila</name>
    <name type="common">Booklouse</name>
    <dbReference type="NCBI Taxonomy" id="185214"/>
    <lineage>
        <taxon>Eukaryota</taxon>
        <taxon>Metazoa</taxon>
        <taxon>Ecdysozoa</taxon>
        <taxon>Arthropoda</taxon>
        <taxon>Hexapoda</taxon>
        <taxon>Insecta</taxon>
        <taxon>Pterygota</taxon>
        <taxon>Neoptera</taxon>
        <taxon>Paraneoptera</taxon>
        <taxon>Psocodea</taxon>
        <taxon>Troctomorpha</taxon>
        <taxon>Liposcelidetae</taxon>
        <taxon>Liposcelididae</taxon>
        <taxon>Liposcelis</taxon>
    </lineage>
</organism>
<evidence type="ECO:0000256" key="8">
    <source>
        <dbReference type="ARBA" id="ARBA00022989"/>
    </source>
</evidence>
<dbReference type="AlphaFoldDB" id="A0A3Q8CCA2"/>
<evidence type="ECO:0000256" key="13">
    <source>
        <dbReference type="SAM" id="Phobius"/>
    </source>
</evidence>
<dbReference type="EMBL" id="KY656896">
    <property type="protein sequence ID" value="ATU74595.1"/>
    <property type="molecule type" value="Genomic_DNA"/>
</dbReference>
<geneLocation type="mitochondrion" evidence="15"/>
<keyword evidence="7 12" id="KW-0375">Hydrogen ion transport</keyword>
<keyword evidence="6 12" id="KW-0812">Transmembrane</keyword>
<evidence type="ECO:0000313" key="14">
    <source>
        <dbReference type="EMBL" id="ATU74582.1"/>
    </source>
</evidence>
<evidence type="ECO:0000256" key="2">
    <source>
        <dbReference type="ARBA" id="ARBA00008892"/>
    </source>
</evidence>
<dbReference type="InterPro" id="IPR001421">
    <property type="entry name" value="ATP8_metazoa"/>
</dbReference>
<keyword evidence="8 13" id="KW-1133">Transmembrane helix</keyword>
<evidence type="ECO:0000256" key="10">
    <source>
        <dbReference type="ARBA" id="ARBA00023128"/>
    </source>
</evidence>
<keyword evidence="9 12" id="KW-0406">Ion transport</keyword>
<evidence type="ECO:0000256" key="9">
    <source>
        <dbReference type="ARBA" id="ARBA00023065"/>
    </source>
</evidence>
<keyword evidence="11 13" id="KW-0472">Membrane</keyword>
<dbReference type="GO" id="GO:0031966">
    <property type="term" value="C:mitochondrial membrane"/>
    <property type="evidence" value="ECO:0007669"/>
    <property type="project" value="UniProtKB-SubCell"/>
</dbReference>
<evidence type="ECO:0000313" key="15">
    <source>
        <dbReference type="EMBL" id="ATU74595.1"/>
    </source>
</evidence>
<dbReference type="GO" id="GO:0015986">
    <property type="term" value="P:proton motive force-driven ATP synthesis"/>
    <property type="evidence" value="ECO:0007669"/>
    <property type="project" value="InterPro"/>
</dbReference>
<evidence type="ECO:0000256" key="7">
    <source>
        <dbReference type="ARBA" id="ARBA00022781"/>
    </source>
</evidence>
<reference evidence="15" key="1">
    <citation type="submission" date="2017-02" db="EMBL/GenBank/DDBJ databases">
        <title>Mitochondrial genome organization varies among different groups of the booklouse, Liposcelis bostrychophila.</title>
        <authorList>
            <person name="Feng S.Q."/>
            <person name="Yang Q.Q."/>
            <person name="Li Z.H."/>
        </authorList>
    </citation>
    <scope>NUCLEOTIDE SEQUENCE</scope>
    <source>
        <strain evidence="14">HLM</strain>
        <strain evidence="15">SY</strain>
    </source>
</reference>
<keyword evidence="10 12" id="KW-0496">Mitochondrion</keyword>
<comment type="subunit">
    <text evidence="3">F-type ATPases have 2 components, CF(1) - the catalytic core - and CF(0) - the membrane proton channel.</text>
</comment>
<accession>A0A3Q8CCA2</accession>
<dbReference type="GO" id="GO:0015078">
    <property type="term" value="F:proton transmembrane transporter activity"/>
    <property type="evidence" value="ECO:0007669"/>
    <property type="project" value="InterPro"/>
</dbReference>
<gene>
    <name evidence="15" type="primary">atp8</name>
</gene>
<evidence type="ECO:0000256" key="6">
    <source>
        <dbReference type="ARBA" id="ARBA00022692"/>
    </source>
</evidence>
<comment type="subcellular location">
    <subcellularLocation>
        <location evidence="1 12">Mitochondrion membrane</location>
        <topology evidence="1 12">Single-pass membrane protein</topology>
    </subcellularLocation>
</comment>
<feature type="transmembrane region" description="Helical" evidence="13">
    <location>
        <begin position="6"/>
        <end position="30"/>
    </location>
</feature>
<evidence type="ECO:0000256" key="1">
    <source>
        <dbReference type="ARBA" id="ARBA00004304"/>
    </source>
</evidence>
<protein>
    <recommendedName>
        <fullName evidence="12">ATP synthase complex subunit 8</fullName>
    </recommendedName>
</protein>
<evidence type="ECO:0000256" key="5">
    <source>
        <dbReference type="ARBA" id="ARBA00022547"/>
    </source>
</evidence>